<keyword evidence="4 7" id="KW-0812">Transmembrane</keyword>
<accession>W7UKX4</accession>
<feature type="transmembrane region" description="Helical" evidence="7">
    <location>
        <begin position="467"/>
        <end position="486"/>
    </location>
</feature>
<feature type="transmembrane region" description="Helical" evidence="7">
    <location>
        <begin position="343"/>
        <end position="362"/>
    </location>
</feature>
<dbReference type="eggNOG" id="COG0577">
    <property type="taxonomic scope" value="Bacteria"/>
</dbReference>
<dbReference type="eggNOG" id="COG4591">
    <property type="taxonomic scope" value="Bacteria"/>
</dbReference>
<evidence type="ECO:0000259" key="9">
    <source>
        <dbReference type="Pfam" id="PF12704"/>
    </source>
</evidence>
<keyword evidence="3" id="KW-1003">Cell membrane</keyword>
<comment type="caution">
    <text evidence="10">The sequence shown here is derived from an EMBL/GenBank/DDBJ whole genome shotgun (WGS) entry which is preliminary data.</text>
</comment>
<feature type="transmembrane region" description="Helical" evidence="7">
    <location>
        <begin position="390"/>
        <end position="408"/>
    </location>
</feature>
<dbReference type="OrthoDB" id="1711021at2"/>
<feature type="transmembrane region" description="Helical" evidence="7">
    <location>
        <begin position="414"/>
        <end position="433"/>
    </location>
</feature>
<proteinExistence type="inferred from homology"/>
<evidence type="ECO:0000256" key="2">
    <source>
        <dbReference type="ARBA" id="ARBA00005236"/>
    </source>
</evidence>
<feature type="domain" description="ABC3 transporter permease C-terminal" evidence="8">
    <location>
        <begin position="692"/>
        <end position="809"/>
    </location>
</feature>
<feature type="domain" description="ABC3 transporter permease C-terminal" evidence="8">
    <location>
        <begin position="251"/>
        <end position="367"/>
    </location>
</feature>
<dbReference type="GO" id="GO:0098797">
    <property type="term" value="C:plasma membrane protein complex"/>
    <property type="evidence" value="ECO:0007669"/>
    <property type="project" value="TreeGrafter"/>
</dbReference>
<dbReference type="Pfam" id="PF02687">
    <property type="entry name" value="FtsX"/>
    <property type="match status" value="2"/>
</dbReference>
<dbReference type="PANTHER" id="PTHR30489:SF0">
    <property type="entry name" value="LIPOPROTEIN-RELEASING SYSTEM TRANSMEMBRANE PROTEIN LOLE"/>
    <property type="match status" value="1"/>
</dbReference>
<evidence type="ECO:0000259" key="8">
    <source>
        <dbReference type="Pfam" id="PF02687"/>
    </source>
</evidence>
<evidence type="ECO:0000313" key="10">
    <source>
        <dbReference type="EMBL" id="EWM54428.1"/>
    </source>
</evidence>
<dbReference type="PATRIC" id="fig|1341157.4.peg.1097"/>
<feature type="transmembrane region" description="Helical" evidence="7">
    <location>
        <begin position="738"/>
        <end position="764"/>
    </location>
</feature>
<dbReference type="InterPro" id="IPR051447">
    <property type="entry name" value="Lipoprotein-release_system"/>
</dbReference>
<organism evidence="10 11">
    <name type="scientific">Ruminococcus flavefaciens 007c</name>
    <dbReference type="NCBI Taxonomy" id="1341157"/>
    <lineage>
        <taxon>Bacteria</taxon>
        <taxon>Bacillati</taxon>
        <taxon>Bacillota</taxon>
        <taxon>Clostridia</taxon>
        <taxon>Eubacteriales</taxon>
        <taxon>Oscillospiraceae</taxon>
        <taxon>Ruminococcus</taxon>
    </lineage>
</organism>
<comment type="similarity">
    <text evidence="2">Belongs to the ABC-4 integral membrane protein family. LolC/E subfamily.</text>
</comment>
<dbReference type="EMBL" id="ATAX01000016">
    <property type="protein sequence ID" value="EWM54428.1"/>
    <property type="molecule type" value="Genomic_DNA"/>
</dbReference>
<feature type="domain" description="MacB-like periplasmic core" evidence="9">
    <location>
        <begin position="19"/>
        <end position="218"/>
    </location>
</feature>
<evidence type="ECO:0000256" key="7">
    <source>
        <dbReference type="SAM" id="Phobius"/>
    </source>
</evidence>
<evidence type="ECO:0000256" key="3">
    <source>
        <dbReference type="ARBA" id="ARBA00022475"/>
    </source>
</evidence>
<gene>
    <name evidence="10" type="ORF">RF007C_12530</name>
</gene>
<evidence type="ECO:0000256" key="5">
    <source>
        <dbReference type="ARBA" id="ARBA00022989"/>
    </source>
</evidence>
<dbReference type="RefSeq" id="WP_037297893.1">
    <property type="nucleotide sequence ID" value="NZ_ATAX01000016.1"/>
</dbReference>
<sequence>MRLIFKHLFKNIWAHKFRTLLLILCIMICSFTAMLCFDMSGSLRNMLRGTLSSMMGNTDLNIITKSPVGDDFADGAPECTYVKSSSKYTSFDRHIDSDYAYVNRKSLEVYSIDIPAAKKMNLVRKELELGGKKAAIPENFADEYGYKVGDTITLHGDNDVAVDFTVASIEKKQGVFTDESIIVIDLEDVKELSKGGNIEITSILVDVADDKEISKAEQFFKDKYPTANIINYLESEDVQQALDLLTRLFFVLFALCMLLVIFVTISVSERMIVDKMSVVGTFRSLGISSRKTTTALLFENGFFGLIGGILGILLYLLVKKPFFNSMFIGVEDAIKPEVPAPKAYLIFIVIAGAVLIECLCPIKETIKAIKTPIRDIIFNTKETEYRSSRIATIVGVLLLAAAAVTFFFNESFILTMICFVCIIAGVALLFNHVERFIAKLLAKLFEKLNFPIAHLGAVEAGAKKSTVGSSVLCVTAAALAIVIYIFSHSLSAINGRQIFNCDVINIIGGTKSDMLSYVDQLEGVEKTEFLYFTQDKVTFNDDKYDSIVYGWPDGGKELIEMFDGNFVNIGADEVCLDRLLLRKYKLKEGDTVDLTFMTEGYLPVKKTMKITGTVTTDYCCAAGNAVVINEDVYKEMYKDHPMYMFIKGDDPKGIKKTIQDHSADLIAQVLTTKEMNMQRAIANATLTAILNMLILIGVGLTFIGVVSNQLIGLEGRKRECAVMTSVAMPRSKLSKMFLIENMISAGTALLFAVPIGIAMSYVFMRLMDLLQQVMPIEVPWIRCIIYGIFLWGIFVLVSLFPIRALKKMDVVSQLKYE</sequence>
<dbReference type="Proteomes" id="UP000019365">
    <property type="component" value="Unassembled WGS sequence"/>
</dbReference>
<dbReference type="InterPro" id="IPR003838">
    <property type="entry name" value="ABC3_permease_C"/>
</dbReference>
<dbReference type="Pfam" id="PF12704">
    <property type="entry name" value="MacB_PCD"/>
    <property type="match status" value="1"/>
</dbReference>
<dbReference type="InterPro" id="IPR025857">
    <property type="entry name" value="MacB_PCD"/>
</dbReference>
<keyword evidence="6 7" id="KW-0472">Membrane</keyword>
<reference evidence="10 11" key="1">
    <citation type="journal article" date="2014" name="PLoS ONE">
        <title>Rumen cellulosomics: divergent fiber-degrading strategies revealed by comparative genome-wide analysis of six ruminococcal strains.</title>
        <authorList>
            <person name="Dassa B."/>
            <person name="Borovok I."/>
            <person name="Ruimy-Israeli V."/>
            <person name="Lamed R."/>
            <person name="Flint H.J."/>
            <person name="Duncan S.H."/>
            <person name="Henrissat B."/>
            <person name="Coutinho P."/>
            <person name="Morrison M."/>
            <person name="Mosoni P."/>
            <person name="Yeoman C.J."/>
            <person name="White B.A."/>
            <person name="Bayer E.A."/>
        </authorList>
    </citation>
    <scope>NUCLEOTIDE SEQUENCE [LARGE SCALE GENOMIC DNA]</scope>
    <source>
        <strain evidence="10 11">007c</strain>
    </source>
</reference>
<evidence type="ECO:0000313" key="11">
    <source>
        <dbReference type="Proteomes" id="UP000019365"/>
    </source>
</evidence>
<dbReference type="GO" id="GO:0044874">
    <property type="term" value="P:lipoprotein localization to outer membrane"/>
    <property type="evidence" value="ECO:0007669"/>
    <property type="project" value="TreeGrafter"/>
</dbReference>
<dbReference type="PANTHER" id="PTHR30489">
    <property type="entry name" value="LIPOPROTEIN-RELEASING SYSTEM TRANSMEMBRANE PROTEIN LOLE"/>
    <property type="match status" value="1"/>
</dbReference>
<name>W7UKX4_RUMFL</name>
<evidence type="ECO:0000256" key="6">
    <source>
        <dbReference type="ARBA" id="ARBA00023136"/>
    </source>
</evidence>
<feature type="transmembrane region" description="Helical" evidence="7">
    <location>
        <begin position="686"/>
        <end position="708"/>
    </location>
</feature>
<feature type="transmembrane region" description="Helical" evidence="7">
    <location>
        <begin position="296"/>
        <end position="318"/>
    </location>
</feature>
<protein>
    <submittedName>
        <fullName evidence="10">Uncharacterized protein</fullName>
    </submittedName>
</protein>
<feature type="transmembrane region" description="Helical" evidence="7">
    <location>
        <begin position="784"/>
        <end position="805"/>
    </location>
</feature>
<comment type="subcellular location">
    <subcellularLocation>
        <location evidence="1">Cell membrane</location>
        <topology evidence="1">Multi-pass membrane protein</topology>
    </subcellularLocation>
</comment>
<evidence type="ECO:0000256" key="1">
    <source>
        <dbReference type="ARBA" id="ARBA00004651"/>
    </source>
</evidence>
<dbReference type="AlphaFoldDB" id="W7UKX4"/>
<feature type="transmembrane region" description="Helical" evidence="7">
    <location>
        <begin position="248"/>
        <end position="267"/>
    </location>
</feature>
<keyword evidence="11" id="KW-1185">Reference proteome</keyword>
<evidence type="ECO:0000256" key="4">
    <source>
        <dbReference type="ARBA" id="ARBA00022692"/>
    </source>
</evidence>
<keyword evidence="5 7" id="KW-1133">Transmembrane helix</keyword>